<dbReference type="SMART" id="SM00929">
    <property type="entry name" value="NADH-G_4Fe-4S_3"/>
    <property type="match status" value="1"/>
</dbReference>
<evidence type="ECO:0000256" key="5">
    <source>
        <dbReference type="ARBA" id="ARBA00022723"/>
    </source>
</evidence>
<dbReference type="Gene3D" id="3.10.20.740">
    <property type="match status" value="1"/>
</dbReference>
<dbReference type="PROSITE" id="PS51085">
    <property type="entry name" value="2FE2S_FER_2"/>
    <property type="match status" value="1"/>
</dbReference>
<keyword evidence="5" id="KW-0479">Metal-binding</keyword>
<dbReference type="Pfam" id="PF10588">
    <property type="entry name" value="NADH-G_4Fe-4S_3"/>
    <property type="match status" value="1"/>
</dbReference>
<dbReference type="Pfam" id="PF13510">
    <property type="entry name" value="Fer2_4"/>
    <property type="match status" value="1"/>
</dbReference>
<evidence type="ECO:0000256" key="3">
    <source>
        <dbReference type="ARBA" id="ARBA00019902"/>
    </source>
</evidence>
<evidence type="ECO:0000259" key="11">
    <source>
        <dbReference type="PROSITE" id="PS51085"/>
    </source>
</evidence>
<evidence type="ECO:0000256" key="7">
    <source>
        <dbReference type="ARBA" id="ARBA00023014"/>
    </source>
</evidence>
<dbReference type="PROSITE" id="PS00641">
    <property type="entry name" value="COMPLEX1_75K_1"/>
    <property type="match status" value="1"/>
</dbReference>
<keyword evidence="7" id="KW-0411">Iron-sulfur</keyword>
<evidence type="ECO:0000313" key="14">
    <source>
        <dbReference type="Proteomes" id="UP000071641"/>
    </source>
</evidence>
<dbReference type="PROSITE" id="PS51839">
    <property type="entry name" value="4FE4S_HC3"/>
    <property type="match status" value="1"/>
</dbReference>
<feature type="domain" description="4Fe-4S His(Cys)3-ligated-type" evidence="12">
    <location>
        <begin position="77"/>
        <end position="116"/>
    </location>
</feature>
<dbReference type="InterPro" id="IPR000283">
    <property type="entry name" value="NADH_UbQ_OxRdtase_75kDa_su_CS"/>
</dbReference>
<dbReference type="Proteomes" id="UP000071641">
    <property type="component" value="Unassembled WGS sequence"/>
</dbReference>
<keyword evidence="14" id="KW-1185">Reference proteome</keyword>
<evidence type="ECO:0000313" key="13">
    <source>
        <dbReference type="EMBL" id="CZF78862.1"/>
    </source>
</evidence>
<evidence type="ECO:0000256" key="8">
    <source>
        <dbReference type="ARBA" id="ARBA00026021"/>
    </source>
</evidence>
<dbReference type="InterPro" id="IPR054351">
    <property type="entry name" value="NADH_UbQ_OxRdtase_ferredoxin"/>
</dbReference>
<feature type="domain" description="2Fe-2S ferredoxin-type" evidence="11">
    <location>
        <begin position="1"/>
        <end position="77"/>
    </location>
</feature>
<dbReference type="PIRSF" id="PIRSF000309">
    <property type="entry name" value="NAD_red_hyd_HoxU"/>
    <property type="match status" value="1"/>
</dbReference>
<evidence type="ECO:0000256" key="2">
    <source>
        <dbReference type="ARBA" id="ARBA00005404"/>
    </source>
</evidence>
<proteinExistence type="inferred from homology"/>
<evidence type="ECO:0000256" key="4">
    <source>
        <dbReference type="ARBA" id="ARBA00022485"/>
    </source>
</evidence>
<keyword evidence="4" id="KW-0004">4Fe-4S</keyword>
<comment type="cofactor">
    <cofactor evidence="1">
        <name>[4Fe-4S] cluster</name>
        <dbReference type="ChEBI" id="CHEBI:49883"/>
    </cofactor>
</comment>
<dbReference type="SUPFAM" id="SSF54292">
    <property type="entry name" value="2Fe-2S ferredoxin-like"/>
    <property type="match status" value="1"/>
</dbReference>
<dbReference type="PROSITE" id="PS00643">
    <property type="entry name" value="COMPLEX1_75K_3"/>
    <property type="match status" value="1"/>
</dbReference>
<evidence type="ECO:0000259" key="12">
    <source>
        <dbReference type="PROSITE" id="PS51839"/>
    </source>
</evidence>
<reference evidence="14" key="1">
    <citation type="submission" date="2016-02" db="EMBL/GenBank/DDBJ databases">
        <authorList>
            <person name="Rodrigo-Torres Lidia"/>
            <person name="Arahal R.David."/>
        </authorList>
    </citation>
    <scope>NUCLEOTIDE SEQUENCE [LARGE SCALE GENOMIC DNA]</scope>
    <source>
        <strain evidence="14">CECT 9029</strain>
    </source>
</reference>
<dbReference type="InterPro" id="IPR019574">
    <property type="entry name" value="NADH_UbQ_OxRdtase_Gsu_4Fe4S-bd"/>
</dbReference>
<dbReference type="EMBL" id="FIZX01000001">
    <property type="protein sequence ID" value="CZF78862.1"/>
    <property type="molecule type" value="Genomic_DNA"/>
</dbReference>
<dbReference type="STRING" id="1796497.GCE9029_01099"/>
<keyword evidence="13" id="KW-0371">Homeobox</keyword>
<dbReference type="GO" id="GO:0016020">
    <property type="term" value="C:membrane"/>
    <property type="evidence" value="ECO:0007669"/>
    <property type="project" value="InterPro"/>
</dbReference>
<evidence type="ECO:0000256" key="9">
    <source>
        <dbReference type="ARBA" id="ARBA00031577"/>
    </source>
</evidence>
<gene>
    <name evidence="13" type="primary">hoxU</name>
    <name evidence="13" type="ORF">GCE9029_01099</name>
</gene>
<protein>
    <recommendedName>
        <fullName evidence="3">NADH-quinone oxidoreductase subunit G</fullName>
    </recommendedName>
    <alternativeName>
        <fullName evidence="9">NADH dehydrogenase I subunit G</fullName>
    </alternativeName>
    <alternativeName>
        <fullName evidence="10">NDH-1 subunit G</fullName>
    </alternativeName>
</protein>
<dbReference type="Gene3D" id="3.30.70.20">
    <property type="match status" value="1"/>
</dbReference>
<dbReference type="GO" id="GO:0003677">
    <property type="term" value="F:DNA binding"/>
    <property type="evidence" value="ECO:0007669"/>
    <property type="project" value="UniProtKB-KW"/>
</dbReference>
<dbReference type="Pfam" id="PF22117">
    <property type="entry name" value="Fer4_Nqo3"/>
    <property type="match status" value="1"/>
</dbReference>
<sequence>MSITLTIDGKEVTAEENQMLVDVASDNGVYIPTLCYQRGKPCLGTCRVCTCKVNGNNAASCTVPVSDGMVVEVNEPETKDIRKALIEMLFVEGKHNCPSCEKSGRCDLQAVGYETGMMVSRFPYRFPVTETDFRSEKIWLERDRCIFCQRCVEFVRDEETGKKIFNINGRGAEARIEIDVLLADKMSDEQVTRAMELCPVGCILKKAVGFDDPIGRRKFDIASVRERATGSENK</sequence>
<dbReference type="AlphaFoldDB" id="A0A128EW95"/>
<keyword evidence="6" id="KW-0408">Iron</keyword>
<evidence type="ECO:0000256" key="1">
    <source>
        <dbReference type="ARBA" id="ARBA00001966"/>
    </source>
</evidence>
<dbReference type="OrthoDB" id="9810782at2"/>
<dbReference type="GO" id="GO:0042773">
    <property type="term" value="P:ATP synthesis coupled electron transport"/>
    <property type="evidence" value="ECO:0007669"/>
    <property type="project" value="InterPro"/>
</dbReference>
<dbReference type="InterPro" id="IPR016214">
    <property type="entry name" value="NAD-red_Hydgase_HoxS_gsu"/>
</dbReference>
<organism evidence="13 14">
    <name type="scientific">Grimontia celer</name>
    <dbReference type="NCBI Taxonomy" id="1796497"/>
    <lineage>
        <taxon>Bacteria</taxon>
        <taxon>Pseudomonadati</taxon>
        <taxon>Pseudomonadota</taxon>
        <taxon>Gammaproteobacteria</taxon>
        <taxon>Vibrionales</taxon>
        <taxon>Vibrionaceae</taxon>
        <taxon>Grimontia</taxon>
    </lineage>
</organism>
<dbReference type="GO" id="GO:0051539">
    <property type="term" value="F:4 iron, 4 sulfur cluster binding"/>
    <property type="evidence" value="ECO:0007669"/>
    <property type="project" value="UniProtKB-KW"/>
</dbReference>
<dbReference type="InterPro" id="IPR001041">
    <property type="entry name" value="2Fe-2S_ferredoxin-type"/>
</dbReference>
<name>A0A128EW95_9GAMM</name>
<evidence type="ECO:0000256" key="6">
    <source>
        <dbReference type="ARBA" id="ARBA00023004"/>
    </source>
</evidence>
<dbReference type="GO" id="GO:0046872">
    <property type="term" value="F:metal ion binding"/>
    <property type="evidence" value="ECO:0007669"/>
    <property type="project" value="UniProtKB-KW"/>
</dbReference>
<dbReference type="PROSITE" id="PS00642">
    <property type="entry name" value="COMPLEX1_75K_2"/>
    <property type="match status" value="1"/>
</dbReference>
<dbReference type="CDD" id="cd00207">
    <property type="entry name" value="fer2"/>
    <property type="match status" value="1"/>
</dbReference>
<dbReference type="GO" id="GO:0008137">
    <property type="term" value="F:NADH dehydrogenase (ubiquinone) activity"/>
    <property type="evidence" value="ECO:0007669"/>
    <property type="project" value="InterPro"/>
</dbReference>
<keyword evidence="13" id="KW-0560">Oxidoreductase</keyword>
<dbReference type="InterPro" id="IPR036010">
    <property type="entry name" value="2Fe-2S_ferredoxin-like_sf"/>
</dbReference>
<evidence type="ECO:0000256" key="10">
    <source>
        <dbReference type="ARBA" id="ARBA00032783"/>
    </source>
</evidence>
<dbReference type="GO" id="GO:0016491">
    <property type="term" value="F:oxidoreductase activity"/>
    <property type="evidence" value="ECO:0007669"/>
    <property type="project" value="UniProtKB-KW"/>
</dbReference>
<comment type="subunit">
    <text evidence="8">Composed of 13 different subunits. Subunits NuoCD, E, F, and G constitute the peripheral sector of the complex.</text>
</comment>
<dbReference type="RefSeq" id="WP_062661512.1">
    <property type="nucleotide sequence ID" value="NZ_FIZX01000001.1"/>
</dbReference>
<comment type="similarity">
    <text evidence="2">Belongs to the complex I 75 kDa subunit family.</text>
</comment>
<accession>A0A128EW95</accession>